<dbReference type="EMBL" id="BFXY01000064">
    <property type="protein sequence ID" value="GDH40856.1"/>
    <property type="molecule type" value="Genomic_DNA"/>
</dbReference>
<evidence type="ECO:0000313" key="2">
    <source>
        <dbReference type="Proteomes" id="UP000303027"/>
    </source>
</evidence>
<evidence type="ECO:0000313" key="1">
    <source>
        <dbReference type="EMBL" id="GDH40856.1"/>
    </source>
</evidence>
<sequence length="110" mass="13009">MKEITITKSLYDWTVEIIGKTVLVKARHVENDWGVSRETISRSMHVPFDLMSLTGIHAMLEVREQFEAGNHNATPVSNHLLTNEEREIIENWRYEYAIPYYEEDQVEIDW</sequence>
<reference evidence="1 2" key="1">
    <citation type="submission" date="2018-04" db="EMBL/GenBank/DDBJ databases">
        <title>Large scale genomics of bovine and human commensal E. coli to reveal the emerging process of EHEC.</title>
        <authorList>
            <person name="Arimizu Y."/>
            <person name="Ogura Y."/>
        </authorList>
    </citation>
    <scope>NUCLEOTIDE SEQUENCE [LARGE SCALE GENOMIC DNA]</scope>
    <source>
        <strain evidence="1 2">KK-P061</strain>
    </source>
</reference>
<name>A0A4C9G2R2_ECOLX</name>
<dbReference type="AlphaFoldDB" id="A0A4C9G2R2"/>
<protein>
    <submittedName>
        <fullName evidence="1">Uncharacterized protein</fullName>
    </submittedName>
</protein>
<dbReference type="Proteomes" id="UP000303027">
    <property type="component" value="Unassembled WGS sequence"/>
</dbReference>
<gene>
    <name evidence="1" type="ORF">BvCmsKKP061_02086</name>
</gene>
<accession>A0A4C9G2R2</accession>
<dbReference type="RefSeq" id="WP_137541750.1">
    <property type="nucleotide sequence ID" value="NZ_BFXY01000064.1"/>
</dbReference>
<comment type="caution">
    <text evidence="1">The sequence shown here is derived from an EMBL/GenBank/DDBJ whole genome shotgun (WGS) entry which is preliminary data.</text>
</comment>
<proteinExistence type="predicted"/>
<organism evidence="1 2">
    <name type="scientific">Escherichia coli</name>
    <dbReference type="NCBI Taxonomy" id="562"/>
    <lineage>
        <taxon>Bacteria</taxon>
        <taxon>Pseudomonadati</taxon>
        <taxon>Pseudomonadota</taxon>
        <taxon>Gammaproteobacteria</taxon>
        <taxon>Enterobacterales</taxon>
        <taxon>Enterobacteriaceae</taxon>
        <taxon>Escherichia</taxon>
    </lineage>
</organism>